<proteinExistence type="predicted"/>
<keyword evidence="4" id="KW-1185">Reference proteome</keyword>
<dbReference type="AlphaFoldDB" id="A0A4Y6PQ39"/>
<sequence length="604" mass="67190">MANHIIGLDFGTHSIKLVRIERGRDPQVIGYDEEPLPRLNERPAPAGNATEAGDEFEDAPTQVRHRDDVAGAQGEDGGPPPMPGGPETEAPQNEAAGDDHFGPEDDEPTDDAQSDDEHADDTGRWEAALDRLIERGAFDDDGLVVTFLPNGQAMSIHQPVPFAERSKVENILPHMLNDRLPVDPSKVVYDFQLIESTVEEGAEAVVGFARKEQVGEFLGELKRQHVDPAVLGIPELLLTYALERCAPVDEGTYAVVDIGHEYTRVLVLHQREPAVARSVQFGGHNLTKAIAERFDSTYEQAENLKENHAKILGPEDAPSGNQRLVSDALEQSLKPFVRDLRRTFQSLYARTRIKIDEIYVCGGTSKLGNLPEFMSREFGVPVRRFPIDRIPGMPLQPGDEVSKAPLAMAASAALQQIDGRDEERLIDLRKDEFTYRGKSSYLRSQMVKYGAAAAVLLFLLVGMLFSQKIQMEAQRDAMRAALTQQTTKLFGEPVYTNDKIKKRLTGESSSKKGYIPEMSAYQLYYELASNISQDIDLTISRFEVDVDRNVAQVYGETTSPQAVEQLMDNMRQLECLKDVRQEGELKIKGDSEVDFHLHISSECS</sequence>
<accession>A0A4Y6PQ39</accession>
<evidence type="ECO:0000313" key="4">
    <source>
        <dbReference type="Proteomes" id="UP000315995"/>
    </source>
</evidence>
<name>A0A4Y6PQ39_PERCE</name>
<reference evidence="3 4" key="1">
    <citation type="submission" date="2019-06" db="EMBL/GenBank/DDBJ databases">
        <title>Persicimonas caeni gen. nov., sp. nov., a predatory bacterium isolated from solar saltern.</title>
        <authorList>
            <person name="Wang S."/>
        </authorList>
    </citation>
    <scope>NUCLEOTIDE SEQUENCE [LARGE SCALE GENOMIC DNA]</scope>
    <source>
        <strain evidence="3 4">YN101</strain>
    </source>
</reference>
<dbReference type="OrthoDB" id="1926201at2"/>
<protein>
    <recommendedName>
        <fullName evidence="5">Type IV pilus assembly protein PilM</fullName>
    </recommendedName>
</protein>
<dbReference type="InterPro" id="IPR050696">
    <property type="entry name" value="FtsA/MreB"/>
</dbReference>
<keyword evidence="2" id="KW-0812">Transmembrane</keyword>
<keyword evidence="2" id="KW-1133">Transmembrane helix</keyword>
<evidence type="ECO:0000313" key="3">
    <source>
        <dbReference type="EMBL" id="QDG50117.1"/>
    </source>
</evidence>
<keyword evidence="2" id="KW-0472">Membrane</keyword>
<feature type="transmembrane region" description="Helical" evidence="2">
    <location>
        <begin position="446"/>
        <end position="465"/>
    </location>
</feature>
<dbReference type="EMBL" id="CP041186">
    <property type="protein sequence ID" value="QDG50117.1"/>
    <property type="molecule type" value="Genomic_DNA"/>
</dbReference>
<dbReference type="PANTHER" id="PTHR32432:SF3">
    <property type="entry name" value="ETHANOLAMINE UTILIZATION PROTEIN EUTJ"/>
    <property type="match status" value="1"/>
</dbReference>
<accession>A0A5B8Y2F5</accession>
<dbReference type="InterPro" id="IPR043129">
    <property type="entry name" value="ATPase_NBD"/>
</dbReference>
<dbReference type="InterPro" id="IPR005883">
    <property type="entry name" value="PilM"/>
</dbReference>
<feature type="region of interest" description="Disordered" evidence="1">
    <location>
        <begin position="28"/>
        <end position="121"/>
    </location>
</feature>
<dbReference type="PANTHER" id="PTHR32432">
    <property type="entry name" value="CELL DIVISION PROTEIN FTSA-RELATED"/>
    <property type="match status" value="1"/>
</dbReference>
<evidence type="ECO:0008006" key="5">
    <source>
        <dbReference type="Google" id="ProtNLM"/>
    </source>
</evidence>
<gene>
    <name evidence="3" type="ORF">FIV42_05020</name>
</gene>
<dbReference type="Gene3D" id="3.30.1490.300">
    <property type="match status" value="1"/>
</dbReference>
<dbReference type="SUPFAM" id="SSF53067">
    <property type="entry name" value="Actin-like ATPase domain"/>
    <property type="match status" value="2"/>
</dbReference>
<dbReference type="Pfam" id="PF11104">
    <property type="entry name" value="PilM_2"/>
    <property type="match status" value="1"/>
</dbReference>
<dbReference type="Proteomes" id="UP000315995">
    <property type="component" value="Chromosome"/>
</dbReference>
<feature type="compositionally biased region" description="Acidic residues" evidence="1">
    <location>
        <begin position="104"/>
        <end position="119"/>
    </location>
</feature>
<evidence type="ECO:0000256" key="2">
    <source>
        <dbReference type="SAM" id="Phobius"/>
    </source>
</evidence>
<dbReference type="RefSeq" id="WP_141196613.1">
    <property type="nucleotide sequence ID" value="NZ_CP041186.1"/>
</dbReference>
<organism evidence="3 4">
    <name type="scientific">Persicimonas caeni</name>
    <dbReference type="NCBI Taxonomy" id="2292766"/>
    <lineage>
        <taxon>Bacteria</taxon>
        <taxon>Deltaproteobacteria</taxon>
        <taxon>Bradymonadales</taxon>
        <taxon>Bradymonadaceae</taxon>
        <taxon>Persicimonas</taxon>
    </lineage>
</organism>
<dbReference type="Gene3D" id="3.30.420.40">
    <property type="match status" value="2"/>
</dbReference>
<dbReference type="CDD" id="cd24049">
    <property type="entry name" value="ASKHA_NBD_PilM"/>
    <property type="match status" value="1"/>
</dbReference>
<evidence type="ECO:0000256" key="1">
    <source>
        <dbReference type="SAM" id="MobiDB-lite"/>
    </source>
</evidence>